<evidence type="ECO:0000313" key="1">
    <source>
        <dbReference type="EMBL" id="CRK88865.1"/>
    </source>
</evidence>
<dbReference type="EMBL" id="CVRI01000010">
    <property type="protein sequence ID" value="CRK88865.1"/>
    <property type="molecule type" value="Genomic_DNA"/>
</dbReference>
<dbReference type="AlphaFoldDB" id="A0A1J1HRP9"/>
<organism evidence="1 2">
    <name type="scientific">Clunio marinus</name>
    <dbReference type="NCBI Taxonomy" id="568069"/>
    <lineage>
        <taxon>Eukaryota</taxon>
        <taxon>Metazoa</taxon>
        <taxon>Ecdysozoa</taxon>
        <taxon>Arthropoda</taxon>
        <taxon>Hexapoda</taxon>
        <taxon>Insecta</taxon>
        <taxon>Pterygota</taxon>
        <taxon>Neoptera</taxon>
        <taxon>Endopterygota</taxon>
        <taxon>Diptera</taxon>
        <taxon>Nematocera</taxon>
        <taxon>Chironomoidea</taxon>
        <taxon>Chironomidae</taxon>
        <taxon>Clunio</taxon>
    </lineage>
</organism>
<reference evidence="1 2" key="1">
    <citation type="submission" date="2015-04" db="EMBL/GenBank/DDBJ databases">
        <authorList>
            <person name="Syromyatnikov M.Y."/>
            <person name="Popov V.N."/>
        </authorList>
    </citation>
    <scope>NUCLEOTIDE SEQUENCE [LARGE SCALE GENOMIC DNA]</scope>
</reference>
<name>A0A1J1HRP9_9DIPT</name>
<protein>
    <submittedName>
        <fullName evidence="1">CLUMA_CG002830, isoform A</fullName>
    </submittedName>
</protein>
<evidence type="ECO:0000313" key="2">
    <source>
        <dbReference type="Proteomes" id="UP000183832"/>
    </source>
</evidence>
<dbReference type="Proteomes" id="UP000183832">
    <property type="component" value="Unassembled WGS sequence"/>
</dbReference>
<sequence>MISFRKRLMISSIISGSFEHVHVSAVFQTIQTLLMDSAKWKVLLIFSQVDLKLSIANQTIKCEKEKSTTLIAMKCNFFPRDFKEAKKKTLQIFEN</sequence>
<accession>A0A1J1HRP9</accession>
<proteinExistence type="predicted"/>
<keyword evidence="2" id="KW-1185">Reference proteome</keyword>
<gene>
    <name evidence="1" type="ORF">CLUMA_CG002830</name>
</gene>